<sequence length="488" mass="55876">MKLLKSAKIFDGENFVEGYSILVNRGVIEDLVPKEDEPYISKIAEVMDFGDGIVAPGFIDTHTHMLNYGINQETSIEKFETFKEISEFIKEFISQNDLPYYIFTDFDESRWKDVKTPTRSDLDKVSEKPIFLRRICGHMGIGNTSFIKLLSEKVDLNAVKYDAETGIFLEEIPLKIHSIFPYSEDFQEQALLKAQDIFLKNGITTIHEIGTYRELRLLQKLRREGKLRIRVRFYISDTTPYNFEYTGIESGLGDQLLKFQGLKYFADGSVGSESALFSFPYGRRKSQGLWLLKENIEEEFKKALELNLQIAIHAIGNLAIKRVLNIIKEIGSGESFRIEHFEFPEDEDIEKAKNLKVKISVQPNFIYNWGQENGMYESKLGKFFVRNNPLKKFIKAGLEFAFGTDAMPPSPIIGIKGVTLHPLCEERLTIEEALKYYTKKCAVLTQEENLLGEIKRGYLADLVIVDNNLEEIKATIVNGEVLSCGRNN</sequence>
<dbReference type="InterPro" id="IPR032466">
    <property type="entry name" value="Metal_Hydrolase"/>
</dbReference>
<dbReference type="InterPro" id="IPR011059">
    <property type="entry name" value="Metal-dep_hydrolase_composite"/>
</dbReference>
<dbReference type="AlphaFoldDB" id="A0A7C2P0U0"/>
<dbReference type="Gene3D" id="3.20.20.140">
    <property type="entry name" value="Metal-dependent hydrolases"/>
    <property type="match status" value="1"/>
</dbReference>
<dbReference type="PANTHER" id="PTHR22642:SF2">
    <property type="entry name" value="PROTEIN LONG AFTER FAR-RED 3"/>
    <property type="match status" value="1"/>
</dbReference>
<protein>
    <recommendedName>
        <fullName evidence="1">Amidohydrolase 3 domain-containing protein</fullName>
    </recommendedName>
</protein>
<evidence type="ECO:0000259" key="1">
    <source>
        <dbReference type="Pfam" id="PF07969"/>
    </source>
</evidence>
<reference evidence="2" key="1">
    <citation type="journal article" date="2020" name="mSystems">
        <title>Genome- and Community-Level Interaction Insights into Carbon Utilization and Element Cycling Functions of Hydrothermarchaeota in Hydrothermal Sediment.</title>
        <authorList>
            <person name="Zhou Z."/>
            <person name="Liu Y."/>
            <person name="Xu W."/>
            <person name="Pan J."/>
            <person name="Luo Z.H."/>
            <person name="Li M."/>
        </authorList>
    </citation>
    <scope>NUCLEOTIDE SEQUENCE [LARGE SCALE GENOMIC DNA]</scope>
    <source>
        <strain evidence="2">SpSt-34</strain>
    </source>
</reference>
<dbReference type="SUPFAM" id="SSF51338">
    <property type="entry name" value="Composite domain of metallo-dependent hydrolases"/>
    <property type="match status" value="1"/>
</dbReference>
<evidence type="ECO:0000313" key="2">
    <source>
        <dbReference type="EMBL" id="HEN28033.1"/>
    </source>
</evidence>
<dbReference type="Gene3D" id="2.30.40.10">
    <property type="entry name" value="Urease, subunit C, domain 1"/>
    <property type="match status" value="1"/>
</dbReference>
<comment type="caution">
    <text evidence="2">The sequence shown here is derived from an EMBL/GenBank/DDBJ whole genome shotgun (WGS) entry which is preliminary data.</text>
</comment>
<gene>
    <name evidence="2" type="ORF">ENQ77_05150</name>
</gene>
<accession>A0A7C2P0U0</accession>
<dbReference type="GO" id="GO:0016810">
    <property type="term" value="F:hydrolase activity, acting on carbon-nitrogen (but not peptide) bonds"/>
    <property type="evidence" value="ECO:0007669"/>
    <property type="project" value="InterPro"/>
</dbReference>
<name>A0A7C2P0U0_UNCW3</name>
<dbReference type="Gene3D" id="3.10.310.70">
    <property type="match status" value="1"/>
</dbReference>
<dbReference type="PANTHER" id="PTHR22642">
    <property type="entry name" value="IMIDAZOLONEPROPIONASE"/>
    <property type="match status" value="1"/>
</dbReference>
<dbReference type="Pfam" id="PF07969">
    <property type="entry name" value="Amidohydro_3"/>
    <property type="match status" value="1"/>
</dbReference>
<feature type="domain" description="Amidohydrolase 3" evidence="1">
    <location>
        <begin position="45"/>
        <end position="477"/>
    </location>
</feature>
<dbReference type="EMBL" id="DSOL01000146">
    <property type="protein sequence ID" value="HEN28033.1"/>
    <property type="molecule type" value="Genomic_DNA"/>
</dbReference>
<proteinExistence type="predicted"/>
<dbReference type="InterPro" id="IPR013108">
    <property type="entry name" value="Amidohydro_3"/>
</dbReference>
<organism evidence="2">
    <name type="scientific">candidate division WOR-3 bacterium</name>
    <dbReference type="NCBI Taxonomy" id="2052148"/>
    <lineage>
        <taxon>Bacteria</taxon>
        <taxon>Bacteria division WOR-3</taxon>
    </lineage>
</organism>
<dbReference type="SUPFAM" id="SSF51556">
    <property type="entry name" value="Metallo-dependent hydrolases"/>
    <property type="match status" value="1"/>
</dbReference>